<dbReference type="Gene3D" id="3.30.710.10">
    <property type="entry name" value="Potassium Channel Kv1.1, Chain A"/>
    <property type="match status" value="1"/>
</dbReference>
<dbReference type="SUPFAM" id="SSF54695">
    <property type="entry name" value="POZ domain"/>
    <property type="match status" value="1"/>
</dbReference>
<evidence type="ECO:0000313" key="3">
    <source>
        <dbReference type="EMBL" id="KAG8174003.1"/>
    </source>
</evidence>
<evidence type="ECO:0000259" key="2">
    <source>
        <dbReference type="Pfam" id="PF00651"/>
    </source>
</evidence>
<dbReference type="AlphaFoldDB" id="A0AAV6TQQ8"/>
<dbReference type="InterPro" id="IPR011333">
    <property type="entry name" value="SKP1/BTB/POZ_sf"/>
</dbReference>
<accession>A0AAV6TQQ8</accession>
<feature type="region of interest" description="Disordered" evidence="1">
    <location>
        <begin position="70"/>
        <end position="110"/>
    </location>
</feature>
<reference evidence="3 4" key="1">
    <citation type="journal article" date="2022" name="Nat. Ecol. Evol.">
        <title>A masculinizing supergene underlies an exaggerated male reproductive morph in a spider.</title>
        <authorList>
            <person name="Hendrickx F."/>
            <person name="De Corte Z."/>
            <person name="Sonet G."/>
            <person name="Van Belleghem S.M."/>
            <person name="Kostlbacher S."/>
            <person name="Vangestel C."/>
        </authorList>
    </citation>
    <scope>NUCLEOTIDE SEQUENCE [LARGE SCALE GENOMIC DNA]</scope>
    <source>
        <strain evidence="3">W744_W776</strain>
    </source>
</reference>
<name>A0AAV6TQQ8_9ARAC</name>
<dbReference type="EMBL" id="JAFNEN010001363">
    <property type="protein sequence ID" value="KAG8174003.1"/>
    <property type="molecule type" value="Genomic_DNA"/>
</dbReference>
<evidence type="ECO:0000256" key="1">
    <source>
        <dbReference type="SAM" id="MobiDB-lite"/>
    </source>
</evidence>
<feature type="compositionally biased region" description="Basic and acidic residues" evidence="1">
    <location>
        <begin position="81"/>
        <end position="103"/>
    </location>
</feature>
<dbReference type="CDD" id="cd18186">
    <property type="entry name" value="BTB_POZ_ZBTB_KLHL-like"/>
    <property type="match status" value="1"/>
</dbReference>
<evidence type="ECO:0000313" key="4">
    <source>
        <dbReference type="Proteomes" id="UP000827092"/>
    </source>
</evidence>
<dbReference type="Proteomes" id="UP000827092">
    <property type="component" value="Unassembled WGS sequence"/>
</dbReference>
<protein>
    <recommendedName>
        <fullName evidence="2">BTB domain-containing protein</fullName>
    </recommendedName>
</protein>
<dbReference type="PANTHER" id="PTHR24413">
    <property type="entry name" value="SPECKLE-TYPE POZ PROTEIN"/>
    <property type="match status" value="1"/>
</dbReference>
<organism evidence="3 4">
    <name type="scientific">Oedothorax gibbosus</name>
    <dbReference type="NCBI Taxonomy" id="931172"/>
    <lineage>
        <taxon>Eukaryota</taxon>
        <taxon>Metazoa</taxon>
        <taxon>Ecdysozoa</taxon>
        <taxon>Arthropoda</taxon>
        <taxon>Chelicerata</taxon>
        <taxon>Arachnida</taxon>
        <taxon>Araneae</taxon>
        <taxon>Araneomorphae</taxon>
        <taxon>Entelegynae</taxon>
        <taxon>Araneoidea</taxon>
        <taxon>Linyphiidae</taxon>
        <taxon>Erigoninae</taxon>
        <taxon>Oedothorax</taxon>
    </lineage>
</organism>
<proteinExistence type="predicted"/>
<feature type="domain" description="BTB" evidence="2">
    <location>
        <begin position="126"/>
        <end position="192"/>
    </location>
</feature>
<dbReference type="Pfam" id="PF00651">
    <property type="entry name" value="BTB"/>
    <property type="match status" value="1"/>
</dbReference>
<comment type="caution">
    <text evidence="3">The sequence shown here is derived from an EMBL/GenBank/DDBJ whole genome shotgun (WGS) entry which is preliminary data.</text>
</comment>
<dbReference type="InterPro" id="IPR000210">
    <property type="entry name" value="BTB/POZ_dom"/>
</dbReference>
<sequence length="261" mass="29586">MIEFGNHDALFTSSERSFTFELNASKAMFLRYENKFLPSDTLSLVISCTFSGHFATDRIVEEGDIFNNIPTTDDVPASEVEVSKTKADETDTDSDEPRQENEKSPPNTLNQSLHDILEEGYLSDFNLKMKEMQDDCMDIKDIDVDTLQRLLKFIYTDRINKDLDWAEASSLYAAADFYALDLLKQVCSEILSDGLCATSALGVLSIADLHQDQQLKSAALDFISLNDKDIIGTEDWTKFEKDNVNLAFETFRELYSRKMNG</sequence>
<keyword evidence="4" id="KW-1185">Reference proteome</keyword>
<gene>
    <name evidence="3" type="ORF">JTE90_007636</name>
</gene>
<dbReference type="Gene3D" id="1.25.40.420">
    <property type="match status" value="1"/>
</dbReference>